<organism evidence="5 6">
    <name type="scientific">Naganishia liquefaciens</name>
    <dbReference type="NCBI Taxonomy" id="104408"/>
    <lineage>
        <taxon>Eukaryota</taxon>
        <taxon>Fungi</taxon>
        <taxon>Dikarya</taxon>
        <taxon>Basidiomycota</taxon>
        <taxon>Agaricomycotina</taxon>
        <taxon>Tremellomycetes</taxon>
        <taxon>Filobasidiales</taxon>
        <taxon>Filobasidiaceae</taxon>
        <taxon>Naganishia</taxon>
    </lineage>
</organism>
<dbReference type="PANTHER" id="PTHR32085">
    <property type="entry name" value="PROTEIN CSF1"/>
    <property type="match status" value="1"/>
</dbReference>
<dbReference type="InterPro" id="IPR029636">
    <property type="entry name" value="Csf1"/>
</dbReference>
<gene>
    <name evidence="5" type="ORF">NliqN6_1345</name>
</gene>
<evidence type="ECO:0000256" key="1">
    <source>
        <dbReference type="SAM" id="MobiDB-lite"/>
    </source>
</evidence>
<feature type="compositionally biased region" description="Basic and acidic residues" evidence="1">
    <location>
        <begin position="1182"/>
        <end position="1194"/>
    </location>
</feature>
<evidence type="ECO:0000313" key="6">
    <source>
        <dbReference type="Proteomes" id="UP000620104"/>
    </source>
</evidence>
<accession>A0A8H3TPT3</accession>
<feature type="compositionally biased region" description="Acidic residues" evidence="1">
    <location>
        <begin position="1161"/>
        <end position="1178"/>
    </location>
</feature>
<feature type="chain" id="PRO_5034323298" description="Csf1 N-terminal domain-containing protein" evidence="3">
    <location>
        <begin position="21"/>
        <end position="3148"/>
    </location>
</feature>
<keyword evidence="3" id="KW-0732">Signal</keyword>
<feature type="region of interest" description="Disordered" evidence="1">
    <location>
        <begin position="3076"/>
        <end position="3098"/>
    </location>
</feature>
<feature type="region of interest" description="Disordered" evidence="1">
    <location>
        <begin position="1161"/>
        <end position="1200"/>
    </location>
</feature>
<feature type="region of interest" description="Disordered" evidence="1">
    <location>
        <begin position="163"/>
        <end position="233"/>
    </location>
</feature>
<keyword evidence="2" id="KW-0472">Membrane</keyword>
<name>A0A8H3TPT3_9TREE</name>
<comment type="caution">
    <text evidence="5">The sequence shown here is derived from an EMBL/GenBank/DDBJ whole genome shotgun (WGS) entry which is preliminary data.</text>
</comment>
<dbReference type="GO" id="GO:0006113">
    <property type="term" value="P:fermentation"/>
    <property type="evidence" value="ECO:0007669"/>
    <property type="project" value="InterPro"/>
</dbReference>
<keyword evidence="2" id="KW-0812">Transmembrane</keyword>
<feature type="compositionally biased region" description="Basic and acidic residues" evidence="1">
    <location>
        <begin position="181"/>
        <end position="219"/>
    </location>
</feature>
<feature type="signal peptide" evidence="3">
    <location>
        <begin position="1"/>
        <end position="20"/>
    </location>
</feature>
<keyword evidence="6" id="KW-1185">Reference proteome</keyword>
<dbReference type="GO" id="GO:0016020">
    <property type="term" value="C:membrane"/>
    <property type="evidence" value="ECO:0007669"/>
    <property type="project" value="InterPro"/>
</dbReference>
<feature type="compositionally biased region" description="Basic and acidic residues" evidence="1">
    <location>
        <begin position="3076"/>
        <end position="3090"/>
    </location>
</feature>
<feature type="domain" description="Csf1 N-terminal" evidence="4">
    <location>
        <begin position="252"/>
        <end position="831"/>
    </location>
</feature>
<dbReference type="PANTHER" id="PTHR32085:SF3">
    <property type="entry name" value="PROTEIN CSF1"/>
    <property type="match status" value="1"/>
</dbReference>
<dbReference type="Proteomes" id="UP000620104">
    <property type="component" value="Unassembled WGS sequence"/>
</dbReference>
<feature type="transmembrane region" description="Helical" evidence="2">
    <location>
        <begin position="30"/>
        <end position="53"/>
    </location>
</feature>
<proteinExistence type="predicted"/>
<evidence type="ECO:0000259" key="4">
    <source>
        <dbReference type="Pfam" id="PF21678"/>
    </source>
</evidence>
<dbReference type="OrthoDB" id="10051416at2759"/>
<dbReference type="EMBL" id="BLZA01000010">
    <property type="protein sequence ID" value="GHJ84943.1"/>
    <property type="molecule type" value="Genomic_DNA"/>
</dbReference>
<evidence type="ECO:0000256" key="2">
    <source>
        <dbReference type="SAM" id="Phobius"/>
    </source>
</evidence>
<sequence length="3148" mass="352170">MKSMQFFLAWALIYGTTASAQIIGDDGPSQLNVLFMVESISIYVVVLGIFFFWNRILGGIVGFALRQYLWKTADAHISIGSLQLSPLAGRILFKDVRYHSTNMSARVLLGHITWRYWKWRIRKEDSDEDAPCRCQIHLEGLEWFLYNRTPSFDAIVERMQEAERKAQPTMSGKAASMDGSSESRVDAAQEGGARDGSDKAGGKRSMDRSEATEDGEQLHRPLSPPLPAVPPKLREALGGKSEKMPWQWQRDVFPFGIDVSHGAVVIGNDATPTVTIAEFGTAEGVVRTEESRSRFDLFKQVVDMQFTDIQVLIRTNPDFTGTLLDHGKKAYDEIMATEPDLADAPPSTLITRPAFRALANKYKSLTSQYSTKIPIYAQSYYGPEKEWKGLARYRDDTDISVALRAKETEYAKVTTLMSTRRIEMTYYADVAGLVPELWDRVDLGGEDFVDELGNGDLPPQWGIDFVVFAGTMTYGPWADRQRAAFNQAFLPAIFYHTPQTETLKPGDFRKHVAMNVDVEIREATVWRMPTRESSKDWMYENSTTKPSIEQTRKYGWLDVSIGPRSAVHYTVPLTAKKTGFEAELKLDLSNIRVTSSVNHTEWLDAKSCSVNAKMPTPLQWDARRDWTFDISLDQVRALLLRDHTTLIGDLAKDWNSGPTGDFHHFVPMDYQFNFSLTNFEIKLYLNDFNIINQPLAFEDNAFVNICGPKITGGVEVPLIRYRPESSTIPFTVEGEDVLLTMDLPRWQTHSQTSFGAECLHNLGRIRQLHLRGSYLYFSEVHPDHVEALSMNIDLDSVNFRAFGWAIRRLMSFKDNYFGGFNSWTNMAEFRKKYEAEIPSWGDAMRQKYRPGKSDKFEVTLDLICRSGKVILPEDIYDCDGAIIMPIPKLQVHLRTHESLMQVSIDSGPVQAWYSEHSGTEFDKFVDHRKHHEFALALDGISIKGNRLFGRPPLNPTYFCLWSIEIDSVDGYFNKALINGFHRALRAFKFNFADMENAPLWLYMPPTDPDVTVLKLSIGAVTATVPVDIYALQVCADSVSLTTNDLASTEYAKLLSLAIPCIVARVIRQKDNATESLDRWSRIAYLRTAIFLDRHSAPAHWKHARMKQQRFVRSQDQPSRRCGPLYGQEASSEPFYNGVLYCPSPFDPTFDLTAGSGHTVEYDDASSLESSSDGEEEVLIDPHGQDLAKDTAFRESRRRGIRSQSPRLPVIKAYANIVESAGEPQPSDQGALDGRDQSFLTINTGDLMRLEVTPYLMDALQCVRTNFANEEITYRRLLDSLLVEQTSRIRAARDVSVPSDAQSMISIPVARVSFIQHCTSSFRSGLAANIASDTTLELSTKNLALRIQKARELDASGHYDGSQSLSVACDAITLHGEQNLTSTNVQLGRSDGSGKPQADLDDNLRFELVFSHASLEQSANRLGEQRIQLRVDNLTGLGGSLSPVLASVMAMSWNPHIQTTMQSSDKRSRGDMVQTAISRIVEGVIHVKDPQCLTSRFELLRHRDLRSLNSLSATHVNVAAREDPGWLALAYLRVAMSQRELDDTTLEADATDNIAAETIAESNREAISKWRKHNLFHAMVETIPFLQSRTMPKESATPSIRPERERRLISGSIANLDLRMQDQRQGTQVNLAVFAMQDIVVSLLQEDVSGARQTDEKNAQCDIGSCRIEAHVYLLDRLQDVAPSVMDTLANIRRTRNKGSQMEEPPSVERKHVPLPQVAIVQVRNMVISAIASPLLVEMTVSNLQLMIKKSMSSIPEMVNLLVANTRVRLLSITPRNGMSPTFLSLVSLEFDTTRLSIYNGRDGKATDHRASIIVYAGHALVHTRATPHIMHSRIQEWLDDYKSKYSQTLDGLRGLGQTQRSTREPLTSPLISPGPRNLPVGRVIVIADRFACNVRISKEVTAFWTVNKTHVHLLAIDLEKHNGFQLNGGLRLGEQAIGFSKSSAAIVDVDDAPSPNDVLLRVPVILFKSVAEFSQPLIQISGDICIHHFNGTLKPSTFDRVLAMYRAIGSDIKVISRLLSDTRKSSFSSKQQRIAEEQREQKAHQRFIINLAYECKGIHLSLKATDVVSTLLIQSGRIYGNFSRDTDITGETWSAKLDSLELSLGHAQEPLPVAASTRDRAVQSAYLLCAFAVEQSPRLEETSGHKIRPTAIINTNIQRVHAVMHVSALEEIYDLLNSWSRDLKILAERRKREWQEIKEGTKELIRADVKTGEAEAVGWMESAILTVIVSSFAVAVPLHAESVLDKRQLEALPAALLFTIGRLEVINRKGESGRTGLQDMHLQYVDSFDSSDNRHYDGTFHASNNKMHLPEAKLQFRLQDRVHVRSLKVDSIFKGFELRLDRHVTRYMAETYVVYVKGKQQIEQLYREYPIDAAQPKPSETQEDEHLASSQSAGKRLSLQCAAEFVSGKVLLVKGGQENLPSRRNTFASGHETPEQQKSAALAESISLPGVSLWIDSVEGTEEDPGTCQISVIIQESENILKPSILQFVESATAPNQTTSGILAEARSAEENAEPVRKVGAIASNDSSSDDGQTHGVAPPSVLASLTATTRLIVSLRIDRSRLALSCEPDNPVLADLAWDSGGFTLQCKPKAETIVASVQVSSVAFHLYREIYSSKHVFVRGKLAELTASAAFRNGSRLPVLEALVYSKVSADFNIKLLRQWFAFNSVWLERLSPITRASNAIGPTGKPVAVVPASAPVVLNRGGMRKIGKQVVVCLRLHEVALKANLDVSKVDVVIPLINARLAANDTLQRMSIKMDGLNMIGTKTISGKIVNEGITFMAERKRILREDKQVTMMKIGIDSKDTVAELACIDQQVFGLHISPTVVELQDDWQVHLKDGVPVDPKLGLAFMVKLGHVNVMFAMLALNALLDESDSFLRRIDDEKREAEHSSAAYRHHLANKPKNAITAVAETVQKSRSAQPACGPVDFSIDQRLVVETKRINIAIQATNEEKIYVFRLTPVQAKYHKTGDTRLLEAEVETVRLTRDKAKDVAMLRDMKLVGEWLENRTGVTREEILSLPFITILMESEEHADEHFLDYDFDINYHNQKIKIALTMQAIRDAQEAYSIAKQIRAGKEDRAATAESHSESSTEHTLVLRPRKVNLKPPPADYLGSTTDEMLKILKYHQLFQQAPYASHLAQTKLDLLMDL</sequence>
<evidence type="ECO:0000313" key="5">
    <source>
        <dbReference type="EMBL" id="GHJ84943.1"/>
    </source>
</evidence>
<keyword evidence="2" id="KW-1133">Transmembrane helix</keyword>
<evidence type="ECO:0000256" key="3">
    <source>
        <dbReference type="SAM" id="SignalP"/>
    </source>
</evidence>
<dbReference type="InterPro" id="IPR048636">
    <property type="entry name" value="Csf1_N"/>
</dbReference>
<reference evidence="5" key="1">
    <citation type="submission" date="2020-07" db="EMBL/GenBank/DDBJ databases">
        <title>Draft Genome Sequence of a Deep-Sea Yeast, Naganishia (Cryptococcus) liquefaciens strain N6.</title>
        <authorList>
            <person name="Han Y.W."/>
            <person name="Kajitani R."/>
            <person name="Morimoto H."/>
            <person name="Parhat M."/>
            <person name="Tsubouchi H."/>
            <person name="Bakenova O."/>
            <person name="Ogata M."/>
            <person name="Argunhan B."/>
            <person name="Aoki R."/>
            <person name="Kajiwara S."/>
            <person name="Itoh T."/>
            <person name="Iwasaki H."/>
        </authorList>
    </citation>
    <scope>NUCLEOTIDE SEQUENCE</scope>
    <source>
        <strain evidence="5">N6</strain>
    </source>
</reference>
<dbReference type="Pfam" id="PF21678">
    <property type="entry name" value="Csf1_N"/>
    <property type="match status" value="1"/>
</dbReference>
<protein>
    <recommendedName>
        <fullName evidence="4">Csf1 N-terminal domain-containing protein</fullName>
    </recommendedName>
</protein>